<dbReference type="EMBL" id="MSDF01000013">
    <property type="protein sequence ID" value="OPA97655.1"/>
    <property type="molecule type" value="Genomic_DNA"/>
</dbReference>
<sequence length="131" mass="14830">MSNRPIVLNPACIKTLSAVEARPERSNQHEFNGVAALKDVLGTNRSELNVHFSVRGENIGAQANVTWYDAREDHPTRSEHRLYFQKNEVMDQAQEGDNVIIGYDGQRTLHCILIRTGSSEHRPGIGQWETY</sequence>
<proteinExistence type="predicted"/>
<comment type="caution">
    <text evidence="1">The sequence shown here is derived from an EMBL/GenBank/DDBJ whole genome shotgun (WGS) entry which is preliminary data.</text>
</comment>
<dbReference type="Proteomes" id="UP000190965">
    <property type="component" value="Unassembled WGS sequence"/>
</dbReference>
<gene>
    <name evidence="1" type="ORF">BFW87_06870</name>
</gene>
<keyword evidence="1" id="KW-0540">Nuclease</keyword>
<protein>
    <submittedName>
        <fullName evidence="1">Type II restriction endonuclease</fullName>
    </submittedName>
</protein>
<name>A0A1T2YZR6_PSEFL</name>
<reference evidence="1 2" key="1">
    <citation type="submission" date="2016-12" db="EMBL/GenBank/DDBJ databases">
        <title>Draft genome sequences of seven strains of Pseudomonas fluorescens that produce 4-formylaminooxyvinylglycine.</title>
        <authorList>
            <person name="Okrent R.A."/>
            <person name="Manning V.A."/>
            <person name="Trippe K.M."/>
        </authorList>
    </citation>
    <scope>NUCLEOTIDE SEQUENCE [LARGE SCALE GENOMIC DNA]</scope>
    <source>
        <strain evidence="1 2">P5A</strain>
    </source>
</reference>
<dbReference type="GO" id="GO:0004519">
    <property type="term" value="F:endonuclease activity"/>
    <property type="evidence" value="ECO:0007669"/>
    <property type="project" value="UniProtKB-KW"/>
</dbReference>
<evidence type="ECO:0000313" key="2">
    <source>
        <dbReference type="Proteomes" id="UP000190965"/>
    </source>
</evidence>
<dbReference type="RefSeq" id="WP_078739368.1">
    <property type="nucleotide sequence ID" value="NZ_MSDF01000013.1"/>
</dbReference>
<keyword evidence="1" id="KW-0255">Endonuclease</keyword>
<dbReference type="OrthoDB" id="9797574at2"/>
<organism evidence="1 2">
    <name type="scientific">Pseudomonas fluorescens</name>
    <dbReference type="NCBI Taxonomy" id="294"/>
    <lineage>
        <taxon>Bacteria</taxon>
        <taxon>Pseudomonadati</taxon>
        <taxon>Pseudomonadota</taxon>
        <taxon>Gammaproteobacteria</taxon>
        <taxon>Pseudomonadales</taxon>
        <taxon>Pseudomonadaceae</taxon>
        <taxon>Pseudomonas</taxon>
    </lineage>
</organism>
<accession>A0A1T2YZR6</accession>
<keyword evidence="1" id="KW-0378">Hydrolase</keyword>
<evidence type="ECO:0000313" key="1">
    <source>
        <dbReference type="EMBL" id="OPA97655.1"/>
    </source>
</evidence>
<dbReference type="AlphaFoldDB" id="A0A1T2YZR6"/>